<name>A0A4Z1QY20_9HYPH</name>
<evidence type="ECO:0000313" key="1">
    <source>
        <dbReference type="EMBL" id="UYZ08577.1"/>
    </source>
</evidence>
<proteinExistence type="predicted"/>
<protein>
    <submittedName>
        <fullName evidence="1">Uncharacterized protein</fullName>
    </submittedName>
</protein>
<dbReference type="KEGG" id="asal:CFBP5507_06130"/>
<organism evidence="1 2">
    <name type="scientific">Agrobacterium salinitolerans</name>
    <dbReference type="NCBI Taxonomy" id="1183413"/>
    <lineage>
        <taxon>Bacteria</taxon>
        <taxon>Pseudomonadati</taxon>
        <taxon>Pseudomonadota</taxon>
        <taxon>Alphaproteobacteria</taxon>
        <taxon>Hyphomicrobiales</taxon>
        <taxon>Rhizobiaceae</taxon>
        <taxon>Rhizobium/Agrobacterium group</taxon>
        <taxon>Agrobacterium</taxon>
    </lineage>
</organism>
<accession>A0A4Z1QY20</accession>
<gene>
    <name evidence="1" type="ORF">CFBP5507_06130</name>
</gene>
<dbReference type="RefSeq" id="WP_137410356.1">
    <property type="nucleotide sequence ID" value="NZ_CP109968.1"/>
</dbReference>
<reference evidence="1" key="1">
    <citation type="submission" date="2022-10" db="EMBL/GenBank/DDBJ databases">
        <title>Complete genome sequence of Agrobacterium salinitolerans CFBP5507.</title>
        <authorList>
            <person name="Tchabashvili S."/>
            <person name="Yen H.-C."/>
            <person name="Haryono M."/>
            <person name="Lin Y.-C."/>
            <person name="Lai E.-M."/>
            <person name="Kuo C.-H."/>
        </authorList>
    </citation>
    <scope>NUCLEOTIDE SEQUENCE</scope>
    <source>
        <strain evidence="1">CFBP5507</strain>
    </source>
</reference>
<dbReference type="Proteomes" id="UP000298735">
    <property type="component" value="Chromosome Circular"/>
</dbReference>
<dbReference type="AlphaFoldDB" id="A0A4Z1QY20"/>
<sequence>MARVDEKALERAGQALNARISSGDWPGATREIIETYLDEAERSKAPEEAIERACIAYWGEHTFFRIFGEKSRRGIREAMRRAASEFGNDPPAVADNPVVRPDDLASQLRWFSEKKKWPKGLEGMPGLLEKAAAAISAASGPVAVKALEWREDWGGSDMTSLNGSLIPLGGVFSPP</sequence>
<dbReference type="EMBL" id="CP109968">
    <property type="protein sequence ID" value="UYZ08577.1"/>
    <property type="molecule type" value="Genomic_DNA"/>
</dbReference>
<evidence type="ECO:0000313" key="2">
    <source>
        <dbReference type="Proteomes" id="UP000298735"/>
    </source>
</evidence>